<dbReference type="Proteomes" id="UP001238096">
    <property type="component" value="Chromosome"/>
</dbReference>
<evidence type="ECO:0000256" key="2">
    <source>
        <dbReference type="SAM" id="Phobius"/>
    </source>
</evidence>
<accession>A0ABY9LFL5</accession>
<dbReference type="PANTHER" id="PTHR39430:SF1">
    <property type="entry name" value="PROTEASE"/>
    <property type="match status" value="1"/>
</dbReference>
<feature type="transmembrane region" description="Helical" evidence="2">
    <location>
        <begin position="144"/>
        <end position="161"/>
    </location>
</feature>
<dbReference type="Pfam" id="PF02517">
    <property type="entry name" value="Rce1-like"/>
    <property type="match status" value="1"/>
</dbReference>
<feature type="transmembrane region" description="Helical" evidence="2">
    <location>
        <begin position="206"/>
        <end position="223"/>
    </location>
</feature>
<organism evidence="4 5">
    <name type="scientific">Streptococcus didelphis</name>
    <dbReference type="NCBI Taxonomy" id="102886"/>
    <lineage>
        <taxon>Bacteria</taxon>
        <taxon>Bacillati</taxon>
        <taxon>Bacillota</taxon>
        <taxon>Bacilli</taxon>
        <taxon>Lactobacillales</taxon>
        <taxon>Streptococcaceae</taxon>
        <taxon>Streptococcus</taxon>
    </lineage>
</organism>
<protein>
    <submittedName>
        <fullName evidence="4">CPBP family intramembrane metalloprotease</fullName>
    </submittedName>
</protein>
<evidence type="ECO:0000259" key="3">
    <source>
        <dbReference type="Pfam" id="PF02517"/>
    </source>
</evidence>
<feature type="transmembrane region" description="Helical" evidence="2">
    <location>
        <begin position="20"/>
        <end position="45"/>
    </location>
</feature>
<sequence length="315" mass="34678">MLMKKMLQLPTNRYQKLPAWLMIIIACVMVDVFINVGGTLGYLLLSGPLYLLKLFIGNGHVNIEPYLDAIEGLHVQLGLFAVIAVVNFAWVKWYEKRPIKSLGFFRKDRFLEILKGWAVGMLILSISVGVVYLFGGITLNKIDFSMSAILYVLSTIPFWFIQGGTEELLTRGWLLPIINKRSNLAIAIAISGSLFGVLHLSNDHVTIPSILCITLSGIFMALYMIKTDNLWGVAGLHGAWNFAQGNIFGVAVSGQEAGKSLLHVSGKSGVANWISGGEFGIEGSFLTCLVLLAGTFILAWQLKKEKLIFISKPNK</sequence>
<keyword evidence="2" id="KW-1133">Transmembrane helix</keyword>
<evidence type="ECO:0000313" key="5">
    <source>
        <dbReference type="Proteomes" id="UP001238096"/>
    </source>
</evidence>
<feature type="transmembrane region" description="Helical" evidence="2">
    <location>
        <begin position="283"/>
        <end position="302"/>
    </location>
</feature>
<comment type="similarity">
    <text evidence="1">Belongs to the UPF0177 family.</text>
</comment>
<feature type="transmembrane region" description="Helical" evidence="2">
    <location>
        <begin position="73"/>
        <end position="93"/>
    </location>
</feature>
<feature type="transmembrane region" description="Helical" evidence="2">
    <location>
        <begin position="114"/>
        <end position="138"/>
    </location>
</feature>
<proteinExistence type="inferred from homology"/>
<gene>
    <name evidence="4" type="ORF">N1496_06285</name>
</gene>
<reference evidence="5" key="1">
    <citation type="submission" date="2022-10" db="EMBL/GenBank/DDBJ databases">
        <title>Streptococcus didelphis as causative of fatal infections in opossums (Didelphis albiventris).</title>
        <authorList>
            <person name="Breyer G.M."/>
            <person name="Da Silva M.E.R.J."/>
            <person name="Siqueira F.M."/>
        </authorList>
    </citation>
    <scope>NUCLEOTIDE SEQUENCE [LARGE SCALE GENOMIC DNA]</scope>
    <source>
        <strain evidence="5">LBVP101/21</strain>
    </source>
</reference>
<dbReference type="RefSeq" id="WP_026216448.1">
    <property type="nucleotide sequence ID" value="NZ_CP104407.1"/>
</dbReference>
<name>A0ABY9LFL5_9STRE</name>
<dbReference type="GO" id="GO:0008237">
    <property type="term" value="F:metallopeptidase activity"/>
    <property type="evidence" value="ECO:0007669"/>
    <property type="project" value="UniProtKB-KW"/>
</dbReference>
<keyword evidence="4" id="KW-0645">Protease</keyword>
<dbReference type="InterPro" id="IPR003675">
    <property type="entry name" value="Rce1/LyrA-like_dom"/>
</dbReference>
<dbReference type="PANTHER" id="PTHR39430">
    <property type="entry name" value="MEMBRANE-ASSOCIATED PROTEASE-RELATED"/>
    <property type="match status" value="1"/>
</dbReference>
<keyword evidence="2" id="KW-0812">Transmembrane</keyword>
<dbReference type="EMBL" id="CP110509">
    <property type="protein sequence ID" value="WMB27708.1"/>
    <property type="molecule type" value="Genomic_DNA"/>
</dbReference>
<keyword evidence="4" id="KW-0482">Metalloprotease</keyword>
<evidence type="ECO:0000256" key="1">
    <source>
        <dbReference type="ARBA" id="ARBA00009067"/>
    </source>
</evidence>
<keyword evidence="4" id="KW-0378">Hydrolase</keyword>
<keyword evidence="5" id="KW-1185">Reference proteome</keyword>
<feature type="transmembrane region" description="Helical" evidence="2">
    <location>
        <begin position="230"/>
        <end position="252"/>
    </location>
</feature>
<keyword evidence="2" id="KW-0472">Membrane</keyword>
<dbReference type="PROSITE" id="PS51257">
    <property type="entry name" value="PROKAR_LIPOPROTEIN"/>
    <property type="match status" value="1"/>
</dbReference>
<feature type="transmembrane region" description="Helical" evidence="2">
    <location>
        <begin position="182"/>
        <end position="200"/>
    </location>
</feature>
<evidence type="ECO:0000313" key="4">
    <source>
        <dbReference type="EMBL" id="WMB27708.1"/>
    </source>
</evidence>
<feature type="domain" description="CAAX prenyl protease 2/Lysostaphin resistance protein A-like" evidence="3">
    <location>
        <begin position="151"/>
        <end position="242"/>
    </location>
</feature>